<comment type="similarity">
    <text evidence="1">Belongs to the DnaB/DnaD family.</text>
</comment>
<comment type="caution">
    <text evidence="4">The sequence shown here is derived from an EMBL/GenBank/DDBJ whole genome shotgun (WGS) entry which is preliminary data.</text>
</comment>
<dbReference type="AlphaFoldDB" id="A0A8I0ADZ4"/>
<dbReference type="InterPro" id="IPR034829">
    <property type="entry name" value="DnaD-like_sf"/>
</dbReference>
<dbReference type="PANTHER" id="PTHR37293:SF6">
    <property type="entry name" value="DNA REPLICATION PROTEIN DNAD"/>
    <property type="match status" value="1"/>
</dbReference>
<feature type="domain" description="DnaB/C C-terminal" evidence="3">
    <location>
        <begin position="180"/>
        <end position="250"/>
    </location>
</feature>
<dbReference type="InterPro" id="IPR006343">
    <property type="entry name" value="DnaB/C_C"/>
</dbReference>
<dbReference type="SUPFAM" id="SSF158499">
    <property type="entry name" value="DnaD domain-like"/>
    <property type="match status" value="2"/>
</dbReference>
<feature type="domain" description="DnaB/C C-terminal" evidence="3">
    <location>
        <begin position="275"/>
        <end position="334"/>
    </location>
</feature>
<protein>
    <submittedName>
        <fullName evidence="4">DnaD domain protein</fullName>
    </submittedName>
</protein>
<accession>A0A8I0ADZ4</accession>
<evidence type="ECO:0000259" key="3">
    <source>
        <dbReference type="Pfam" id="PF07261"/>
    </source>
</evidence>
<dbReference type="NCBIfam" id="TIGR01446">
    <property type="entry name" value="DnaD_dom"/>
    <property type="match status" value="2"/>
</dbReference>
<evidence type="ECO:0000313" key="4">
    <source>
        <dbReference type="EMBL" id="MBC5661304.1"/>
    </source>
</evidence>
<sequence>MSYITISTEAKETFSLVSNHFIDYYMTEANGEFVKVYLYLIRLLSSKAPISVADIADHFNLTEKDICRAIRYWISEDVLRLDYDASGQLTGITLLPLHEKTKEEADTSLSLDSISLLKFPEKKKKPTVPAASKPVHTKNTISGPEPVQKPASVFPEKQPYSAALAAKAKEDDAFADVIFEAETYFRKELSVNDIEILIYIHDQLGFSTEIMEYLIEYCVSIEKPDLRYAEGIAKNWYQAGIHTLEEAKEAAENGNPLYRAVFKALGINRKAPTTGEVAWMDSWNKEMGFELPVIIEACNRGIAQHPHDVTFAYINGILKKWQKQGVKTVDDIAKASTEYHEAKKRNTSQKSSQYNAKPNAFNSFQQKDMSAELDEMEQLFLDEINSH</sequence>
<evidence type="ECO:0000256" key="1">
    <source>
        <dbReference type="ARBA" id="ARBA00093462"/>
    </source>
</evidence>
<evidence type="ECO:0000313" key="5">
    <source>
        <dbReference type="Proteomes" id="UP000615234"/>
    </source>
</evidence>
<gene>
    <name evidence="4" type="ORF">H8S09_00095</name>
</gene>
<keyword evidence="5" id="KW-1185">Reference proteome</keyword>
<dbReference type="PANTHER" id="PTHR37293">
    <property type="entry name" value="PHAGE REPLICATION PROTEIN-RELATED"/>
    <property type="match status" value="1"/>
</dbReference>
<organism evidence="4 5">
    <name type="scientific">Coprococcus hominis</name>
    <name type="common">ex Liu et al. 2022</name>
    <dbReference type="NCBI Taxonomy" id="2763039"/>
    <lineage>
        <taxon>Bacteria</taxon>
        <taxon>Bacillati</taxon>
        <taxon>Bacillota</taxon>
        <taxon>Clostridia</taxon>
        <taxon>Lachnospirales</taxon>
        <taxon>Lachnospiraceae</taxon>
        <taxon>Coprococcus</taxon>
    </lineage>
</organism>
<proteinExistence type="inferred from homology"/>
<dbReference type="Proteomes" id="UP000615234">
    <property type="component" value="Unassembled WGS sequence"/>
</dbReference>
<feature type="region of interest" description="Disordered" evidence="2">
    <location>
        <begin position="127"/>
        <end position="152"/>
    </location>
</feature>
<reference evidence="4 5" key="1">
    <citation type="submission" date="2020-08" db="EMBL/GenBank/DDBJ databases">
        <title>Genome public.</title>
        <authorList>
            <person name="Liu C."/>
            <person name="Sun Q."/>
        </authorList>
    </citation>
    <scope>NUCLEOTIDE SEQUENCE [LARGE SCALE GENOMIC DNA]</scope>
    <source>
        <strain evidence="4 5">NSJ-10</strain>
    </source>
</reference>
<dbReference type="InterPro" id="IPR017019">
    <property type="entry name" value="DNA_replication_prd_bac"/>
</dbReference>
<dbReference type="PIRSF" id="PIRSF033722">
    <property type="entry name" value="DnaD_CA_C3587_prd"/>
    <property type="match status" value="1"/>
</dbReference>
<evidence type="ECO:0000256" key="2">
    <source>
        <dbReference type="SAM" id="MobiDB-lite"/>
    </source>
</evidence>
<name>A0A8I0ADZ4_9FIRM</name>
<dbReference type="InterPro" id="IPR053162">
    <property type="entry name" value="DnaD"/>
</dbReference>
<dbReference type="Pfam" id="PF07261">
    <property type="entry name" value="DnaB_2"/>
    <property type="match status" value="2"/>
</dbReference>
<dbReference type="RefSeq" id="WP_117808109.1">
    <property type="nucleotide sequence ID" value="NZ_JACOOX010000001.1"/>
</dbReference>
<dbReference type="EMBL" id="JACOOX010000001">
    <property type="protein sequence ID" value="MBC5661304.1"/>
    <property type="molecule type" value="Genomic_DNA"/>
</dbReference>
<dbReference type="Gene3D" id="1.10.10.630">
    <property type="entry name" value="DnaD domain-like"/>
    <property type="match status" value="2"/>
</dbReference>